<reference evidence="1" key="1">
    <citation type="submission" date="2020-05" db="UniProtKB">
        <authorList>
            <consortium name="EnsemblMetazoa"/>
        </authorList>
    </citation>
    <scope>IDENTIFICATION</scope>
    <source>
        <strain evidence="1">TTRI</strain>
    </source>
</reference>
<dbReference type="VEuPathDB" id="VectorBase:GAUT015856"/>
<name>A0A1A9UUJ4_GLOAU</name>
<sequence>MFSNNLESVCAMVDDVWAASTITSKLHCFSLVEDFSEYVDFVVAVFVMDVLDAGKLPAGTIKASLGFFPVPAILDILALLPVLLSKDSLVACNKMWQNSMMLFQQIYLLCVK</sequence>
<dbReference type="AlphaFoldDB" id="A0A1A9UUJ4"/>
<protein>
    <submittedName>
        <fullName evidence="1">Uncharacterized protein</fullName>
    </submittedName>
</protein>
<organism evidence="1 2">
    <name type="scientific">Glossina austeni</name>
    <name type="common">Savannah tsetse fly</name>
    <dbReference type="NCBI Taxonomy" id="7395"/>
    <lineage>
        <taxon>Eukaryota</taxon>
        <taxon>Metazoa</taxon>
        <taxon>Ecdysozoa</taxon>
        <taxon>Arthropoda</taxon>
        <taxon>Hexapoda</taxon>
        <taxon>Insecta</taxon>
        <taxon>Pterygota</taxon>
        <taxon>Neoptera</taxon>
        <taxon>Endopterygota</taxon>
        <taxon>Diptera</taxon>
        <taxon>Brachycera</taxon>
        <taxon>Muscomorpha</taxon>
        <taxon>Hippoboscoidea</taxon>
        <taxon>Glossinidae</taxon>
        <taxon>Glossina</taxon>
    </lineage>
</organism>
<evidence type="ECO:0000313" key="2">
    <source>
        <dbReference type="Proteomes" id="UP000078200"/>
    </source>
</evidence>
<accession>A0A1A9UUJ4</accession>
<dbReference type="EnsemblMetazoa" id="GAUT015856-RA">
    <property type="protein sequence ID" value="GAUT015856-PA"/>
    <property type="gene ID" value="GAUT015856"/>
</dbReference>
<evidence type="ECO:0000313" key="1">
    <source>
        <dbReference type="EnsemblMetazoa" id="GAUT015856-PA"/>
    </source>
</evidence>
<proteinExistence type="predicted"/>
<keyword evidence="2" id="KW-1185">Reference proteome</keyword>
<dbReference type="Proteomes" id="UP000078200">
    <property type="component" value="Unassembled WGS sequence"/>
</dbReference>